<dbReference type="Proteomes" id="UP000800082">
    <property type="component" value="Unassembled WGS sequence"/>
</dbReference>
<protein>
    <submittedName>
        <fullName evidence="1">Uncharacterized protein</fullName>
    </submittedName>
</protein>
<reference evidence="1" key="1">
    <citation type="journal article" date="2020" name="Stud. Mycol.">
        <title>101 Dothideomycetes genomes: a test case for predicting lifestyles and emergence of pathogens.</title>
        <authorList>
            <person name="Haridas S."/>
            <person name="Albert R."/>
            <person name="Binder M."/>
            <person name="Bloem J."/>
            <person name="Labutti K."/>
            <person name="Salamov A."/>
            <person name="Andreopoulos B."/>
            <person name="Baker S."/>
            <person name="Barry K."/>
            <person name="Bills G."/>
            <person name="Bluhm B."/>
            <person name="Cannon C."/>
            <person name="Castanera R."/>
            <person name="Culley D."/>
            <person name="Daum C."/>
            <person name="Ezra D."/>
            <person name="Gonzalez J."/>
            <person name="Henrissat B."/>
            <person name="Kuo A."/>
            <person name="Liang C."/>
            <person name="Lipzen A."/>
            <person name="Lutzoni F."/>
            <person name="Magnuson J."/>
            <person name="Mondo S."/>
            <person name="Nolan M."/>
            <person name="Ohm R."/>
            <person name="Pangilinan J."/>
            <person name="Park H.-J."/>
            <person name="Ramirez L."/>
            <person name="Alfaro M."/>
            <person name="Sun H."/>
            <person name="Tritt A."/>
            <person name="Yoshinaga Y."/>
            <person name="Zwiers L.-H."/>
            <person name="Turgeon B."/>
            <person name="Goodwin S."/>
            <person name="Spatafora J."/>
            <person name="Crous P."/>
            <person name="Grigoriev I."/>
        </authorList>
    </citation>
    <scope>NUCLEOTIDE SEQUENCE</scope>
    <source>
        <strain evidence="1">CBS 183.55</strain>
    </source>
</reference>
<name>A0A6A5RDF6_9PLEO</name>
<gene>
    <name evidence="1" type="ORF">M421DRAFT_423538</name>
</gene>
<organism evidence="1 2">
    <name type="scientific">Didymella exigua CBS 183.55</name>
    <dbReference type="NCBI Taxonomy" id="1150837"/>
    <lineage>
        <taxon>Eukaryota</taxon>
        <taxon>Fungi</taxon>
        <taxon>Dikarya</taxon>
        <taxon>Ascomycota</taxon>
        <taxon>Pezizomycotina</taxon>
        <taxon>Dothideomycetes</taxon>
        <taxon>Pleosporomycetidae</taxon>
        <taxon>Pleosporales</taxon>
        <taxon>Pleosporineae</taxon>
        <taxon>Didymellaceae</taxon>
        <taxon>Didymella</taxon>
    </lineage>
</organism>
<sequence length="68" mass="7575">MSCIFLSIFLTGTSPKSVLSLSPSYSRIRTSGSTCPWHFLRDLAPTLLYTGPPGAPWQVAPCWWLQFV</sequence>
<dbReference type="AlphaFoldDB" id="A0A6A5RDF6"/>
<evidence type="ECO:0000313" key="2">
    <source>
        <dbReference type="Proteomes" id="UP000800082"/>
    </source>
</evidence>
<accession>A0A6A5RDF6</accession>
<proteinExistence type="predicted"/>
<evidence type="ECO:0000313" key="1">
    <source>
        <dbReference type="EMBL" id="KAF1925702.1"/>
    </source>
</evidence>
<dbReference type="GeneID" id="54351170"/>
<dbReference type="EMBL" id="ML978982">
    <property type="protein sequence ID" value="KAF1925702.1"/>
    <property type="molecule type" value="Genomic_DNA"/>
</dbReference>
<keyword evidence="2" id="KW-1185">Reference proteome</keyword>
<dbReference type="RefSeq" id="XP_033445954.1">
    <property type="nucleotide sequence ID" value="XM_033593502.1"/>
</dbReference>